<protein>
    <recommendedName>
        <fullName evidence="8">Ion-translocating oxidoreductase complex subunit C</fullName>
        <ecNumber evidence="8">7.-.-.-</ecNumber>
    </recommendedName>
    <alternativeName>
        <fullName evidence="8">Rnf electron transport complex subunit C</fullName>
    </alternativeName>
</protein>
<dbReference type="GO" id="GO:0051539">
    <property type="term" value="F:4 iron, 4 sulfur cluster binding"/>
    <property type="evidence" value="ECO:0007669"/>
    <property type="project" value="UniProtKB-KW"/>
</dbReference>
<dbReference type="InterPro" id="IPR037225">
    <property type="entry name" value="Nuo51_FMN-bd_sf"/>
</dbReference>
<dbReference type="Gene3D" id="3.40.50.11540">
    <property type="entry name" value="NADH-ubiquinone oxidoreductase 51kDa subunit"/>
    <property type="match status" value="1"/>
</dbReference>
<sequence length="674" mass="71924">MRKLFDFHGGIHPPENKHQSVRTGIATAGIPDELVLPLAQHIGAPSAPLVEAGERVLKGQMLAEAAGTVSVPLHAPTSGTIIAIEERKIAHPSGHSAPCVVLRSDGKDEWVEHHPIADYKSTEKQQLLQCIRDAGIAGLGGAGFPTAVKLAVGPSKPIDTLIINGTECEPYITADDILMRERADAIIEGTLILAHILAPDKILIGVEDNKPEAYSTLQAAASGSAIEVVSFPTKYPSGGEKQLIEILTGKQVPSGGLPADIGIVCQNVGSAAAVHDAVILGQPLISRIVTVTGNAVREPQNFHALLGTPMHFLLEQAGYEADKNQRLIMGGPMMGFTVPSADVPIVKTTNCILAPTADELPVNPPPQPCIRCGMCAEACPASLLPQQLFWFAQGKEFEKAEQHNLFDCIECGACSYVCPSNIPLVQYYRAAKAEVIQLRQDAEKSEHSRLRFEARQARKEREAAEKEAKRAARKKAAEEKARLAAEAGSAEEDPIQAAIERAKAKKAAQVAGSANESQLEKLEKAVVTTRKRLDTATTKLEAARAEGADHADALQLGVDKTRAKLEAAEKALQDYQQANGTPQAAAADATDAAQAAIQKAMAARDAEANKSPQDKARDALAKLEARLAKSEARLQAGREAGEEEKIMIALEATVERLREKVAAARDQAQETEQC</sequence>
<evidence type="ECO:0000256" key="2">
    <source>
        <dbReference type="ARBA" id="ARBA00022485"/>
    </source>
</evidence>
<dbReference type="EMBL" id="VTUX01000003">
    <property type="protein sequence ID" value="KAA1192863.1"/>
    <property type="molecule type" value="Genomic_DNA"/>
</dbReference>
<evidence type="ECO:0000256" key="3">
    <source>
        <dbReference type="ARBA" id="ARBA00022723"/>
    </source>
</evidence>
<evidence type="ECO:0000256" key="4">
    <source>
        <dbReference type="ARBA" id="ARBA00022737"/>
    </source>
</evidence>
<dbReference type="SUPFAM" id="SSF46548">
    <property type="entry name" value="alpha-helical ferredoxin"/>
    <property type="match status" value="1"/>
</dbReference>
<dbReference type="Pfam" id="PF13375">
    <property type="entry name" value="RnfC_N"/>
    <property type="match status" value="1"/>
</dbReference>
<dbReference type="InterPro" id="IPR017896">
    <property type="entry name" value="4Fe4S_Fe-S-bd"/>
</dbReference>
<dbReference type="AlphaFoldDB" id="A0A5B0X0Q6"/>
<dbReference type="Pfam" id="PF01512">
    <property type="entry name" value="Complex1_51K"/>
    <property type="match status" value="1"/>
</dbReference>
<accession>A0A5B0X0Q6</accession>
<keyword evidence="8" id="KW-0472">Membrane</keyword>
<dbReference type="SUPFAM" id="SSF142019">
    <property type="entry name" value="Nqo1 FMN-binding domain-like"/>
    <property type="match status" value="1"/>
</dbReference>
<dbReference type="InterPro" id="IPR017900">
    <property type="entry name" value="4Fe4S_Fe_S_CS"/>
</dbReference>
<dbReference type="PROSITE" id="PS51379">
    <property type="entry name" value="4FE4S_FER_2"/>
    <property type="match status" value="2"/>
</dbReference>
<dbReference type="InterPro" id="IPR011538">
    <property type="entry name" value="Nuo51_FMN-bd"/>
</dbReference>
<comment type="cofactor">
    <cofactor evidence="8">
        <name>[4Fe-4S] cluster</name>
        <dbReference type="ChEBI" id="CHEBI:49883"/>
    </cofactor>
    <text evidence="8">Binds 2 [4Fe-4S] clusters per subunit.</text>
</comment>
<comment type="caution">
    <text evidence="12">The sequence shown here is derived from an EMBL/GenBank/DDBJ whole genome shotgun (WGS) entry which is preliminary data.</text>
</comment>
<dbReference type="NCBIfam" id="TIGR01945">
    <property type="entry name" value="rnfC"/>
    <property type="match status" value="1"/>
</dbReference>
<keyword evidence="7 8" id="KW-0411">Iron-sulfur</keyword>
<feature type="binding site" evidence="8">
    <location>
        <position position="372"/>
    </location>
    <ligand>
        <name>[4Fe-4S] cluster</name>
        <dbReference type="ChEBI" id="CHEBI:49883"/>
        <label>1</label>
    </ligand>
</feature>
<evidence type="ECO:0000256" key="9">
    <source>
        <dbReference type="SAM" id="Coils"/>
    </source>
</evidence>
<feature type="binding site" evidence="8">
    <location>
        <position position="375"/>
    </location>
    <ligand>
        <name>[4Fe-4S] cluster</name>
        <dbReference type="ChEBI" id="CHEBI:49883"/>
        <label>1</label>
    </ligand>
</feature>
<feature type="binding site" evidence="8">
    <location>
        <position position="379"/>
    </location>
    <ligand>
        <name>[4Fe-4S] cluster</name>
        <dbReference type="ChEBI" id="CHEBI:49883"/>
        <label>2</label>
    </ligand>
</feature>
<keyword evidence="8" id="KW-1278">Translocase</keyword>
<feature type="binding site" evidence="8">
    <location>
        <position position="414"/>
    </location>
    <ligand>
        <name>[4Fe-4S] cluster</name>
        <dbReference type="ChEBI" id="CHEBI:49883"/>
        <label>2</label>
    </ligand>
</feature>
<dbReference type="GO" id="GO:0005886">
    <property type="term" value="C:plasma membrane"/>
    <property type="evidence" value="ECO:0007669"/>
    <property type="project" value="UniProtKB-SubCell"/>
</dbReference>
<name>A0A5B0X0Q6_9GAMM</name>
<keyword evidence="5 8" id="KW-0249">Electron transport</keyword>
<dbReference type="PANTHER" id="PTHR43034">
    <property type="entry name" value="ION-TRANSLOCATING OXIDOREDUCTASE COMPLEX SUBUNIT C"/>
    <property type="match status" value="1"/>
</dbReference>
<proteinExistence type="inferred from homology"/>
<keyword evidence="8" id="KW-0997">Cell inner membrane</keyword>
<keyword evidence="6 8" id="KW-0408">Iron</keyword>
<comment type="subcellular location">
    <subcellularLocation>
        <location evidence="8">Cell inner membrane</location>
        <topology evidence="8">Peripheral membrane protein</topology>
    </subcellularLocation>
</comment>
<comment type="subunit">
    <text evidence="8">The complex is composed of six subunits: RnfA, RnfB, RnfC, RnfD, RnfE and RnfG.</text>
</comment>
<keyword evidence="13" id="KW-1185">Reference proteome</keyword>
<evidence type="ECO:0000256" key="7">
    <source>
        <dbReference type="ARBA" id="ARBA00023014"/>
    </source>
</evidence>
<keyword evidence="4 8" id="KW-0677">Repeat</keyword>
<comment type="function">
    <text evidence="8">Part of a membrane-bound complex that couples electron transfer with translocation of ions across the membrane.</text>
</comment>
<dbReference type="InterPro" id="IPR019554">
    <property type="entry name" value="Soluble_ligand-bd"/>
</dbReference>
<dbReference type="Pfam" id="PF10531">
    <property type="entry name" value="SLBB"/>
    <property type="match status" value="1"/>
</dbReference>
<dbReference type="PANTHER" id="PTHR43034:SF2">
    <property type="entry name" value="ION-TRANSLOCATING OXIDOREDUCTASE COMPLEX SUBUNIT C"/>
    <property type="match status" value="1"/>
</dbReference>
<keyword evidence="9" id="KW-0175">Coiled coil</keyword>
<feature type="coiled-coil region" evidence="9">
    <location>
        <begin position="519"/>
        <end position="578"/>
    </location>
</feature>
<dbReference type="RefSeq" id="WP_149611146.1">
    <property type="nucleotide sequence ID" value="NZ_VTUX01000003.1"/>
</dbReference>
<keyword evidence="8" id="KW-1003">Cell membrane</keyword>
<evidence type="ECO:0000256" key="5">
    <source>
        <dbReference type="ARBA" id="ARBA00022982"/>
    </source>
</evidence>
<dbReference type="EC" id="7.-.-.-" evidence="8"/>
<organism evidence="12 13">
    <name type="scientific">Pseudohalioglobus sediminis</name>
    <dbReference type="NCBI Taxonomy" id="2606449"/>
    <lineage>
        <taxon>Bacteria</taxon>
        <taxon>Pseudomonadati</taxon>
        <taxon>Pseudomonadota</taxon>
        <taxon>Gammaproteobacteria</taxon>
        <taxon>Cellvibrionales</taxon>
        <taxon>Halieaceae</taxon>
        <taxon>Pseudohalioglobus</taxon>
    </lineage>
</organism>
<reference evidence="12 13" key="1">
    <citation type="submission" date="2019-09" db="EMBL/GenBank/DDBJ databases">
        <authorList>
            <person name="Chen X.-Y."/>
        </authorList>
    </citation>
    <scope>NUCLEOTIDE SEQUENCE [LARGE SCALE GENOMIC DNA]</scope>
    <source>
        <strain evidence="12 13">NY5</strain>
    </source>
</reference>
<feature type="domain" description="4Fe-4S ferredoxin-type" evidence="11">
    <location>
        <begin position="358"/>
        <end position="389"/>
    </location>
</feature>
<feature type="domain" description="4Fe-4S ferredoxin-type" evidence="11">
    <location>
        <begin position="399"/>
        <end position="428"/>
    </location>
</feature>
<feature type="coiled-coil region" evidence="9">
    <location>
        <begin position="613"/>
        <end position="674"/>
    </location>
</feature>
<feature type="binding site" evidence="8">
    <location>
        <position position="408"/>
    </location>
    <ligand>
        <name>[4Fe-4S] cluster</name>
        <dbReference type="ChEBI" id="CHEBI:49883"/>
        <label>2</label>
    </ligand>
</feature>
<dbReference type="GO" id="GO:0022900">
    <property type="term" value="P:electron transport chain"/>
    <property type="evidence" value="ECO:0007669"/>
    <property type="project" value="UniProtKB-UniRule"/>
</dbReference>
<feature type="region of interest" description="Disordered" evidence="10">
    <location>
        <begin position="456"/>
        <end position="477"/>
    </location>
</feature>
<dbReference type="HAMAP" id="MF_00461">
    <property type="entry name" value="RsxC_RnfC"/>
    <property type="match status" value="1"/>
</dbReference>
<evidence type="ECO:0000256" key="8">
    <source>
        <dbReference type="HAMAP-Rule" id="MF_00461"/>
    </source>
</evidence>
<feature type="binding site" evidence="8">
    <location>
        <position position="369"/>
    </location>
    <ligand>
        <name>[4Fe-4S] cluster</name>
        <dbReference type="ChEBI" id="CHEBI:49883"/>
        <label>1</label>
    </ligand>
</feature>
<evidence type="ECO:0000256" key="1">
    <source>
        <dbReference type="ARBA" id="ARBA00022448"/>
    </source>
</evidence>
<dbReference type="GO" id="GO:0046872">
    <property type="term" value="F:metal ion binding"/>
    <property type="evidence" value="ECO:0007669"/>
    <property type="project" value="UniProtKB-KW"/>
</dbReference>
<dbReference type="PROSITE" id="PS00198">
    <property type="entry name" value="4FE4S_FER_1"/>
    <property type="match status" value="1"/>
</dbReference>
<evidence type="ECO:0000256" key="10">
    <source>
        <dbReference type="SAM" id="MobiDB-lite"/>
    </source>
</evidence>
<dbReference type="Proteomes" id="UP000323708">
    <property type="component" value="Unassembled WGS sequence"/>
</dbReference>
<evidence type="ECO:0000313" key="12">
    <source>
        <dbReference type="EMBL" id="KAA1192863.1"/>
    </source>
</evidence>
<feature type="binding site" evidence="8">
    <location>
        <position position="418"/>
    </location>
    <ligand>
        <name>[4Fe-4S] cluster</name>
        <dbReference type="ChEBI" id="CHEBI:49883"/>
        <label>1</label>
    </ligand>
</feature>
<dbReference type="GO" id="GO:0009055">
    <property type="term" value="F:electron transfer activity"/>
    <property type="evidence" value="ECO:0007669"/>
    <property type="project" value="InterPro"/>
</dbReference>
<dbReference type="Gene3D" id="3.30.70.20">
    <property type="match status" value="1"/>
</dbReference>
<evidence type="ECO:0000259" key="11">
    <source>
        <dbReference type="PROSITE" id="PS51379"/>
    </source>
</evidence>
<comment type="similarity">
    <text evidence="8">Belongs to the 4Fe4S bacterial-type ferredoxin family. RnfC subfamily.</text>
</comment>
<dbReference type="Pfam" id="PF12838">
    <property type="entry name" value="Fer4_7"/>
    <property type="match status" value="1"/>
</dbReference>
<keyword evidence="1 8" id="KW-0813">Transport</keyword>
<gene>
    <name evidence="12" type="primary">rsxC</name>
    <name evidence="8" type="synonym">rnfC</name>
    <name evidence="12" type="ORF">F0M18_09440</name>
</gene>
<dbReference type="NCBIfam" id="NF003454">
    <property type="entry name" value="PRK05035.1"/>
    <property type="match status" value="1"/>
</dbReference>
<keyword evidence="3 8" id="KW-0479">Metal-binding</keyword>
<keyword evidence="2 8" id="KW-0004">4Fe-4S</keyword>
<evidence type="ECO:0000256" key="6">
    <source>
        <dbReference type="ARBA" id="ARBA00023004"/>
    </source>
</evidence>
<evidence type="ECO:0000313" key="13">
    <source>
        <dbReference type="Proteomes" id="UP000323708"/>
    </source>
</evidence>
<feature type="binding site" evidence="8">
    <location>
        <position position="411"/>
    </location>
    <ligand>
        <name>[4Fe-4S] cluster</name>
        <dbReference type="ChEBI" id="CHEBI:49883"/>
        <label>2</label>
    </ligand>
</feature>
<dbReference type="InterPro" id="IPR010208">
    <property type="entry name" value="Ion_transpt_RnfC/RsxC"/>
</dbReference>
<dbReference type="InterPro" id="IPR026902">
    <property type="entry name" value="RnfC_N"/>
</dbReference>